<protein>
    <submittedName>
        <fullName evidence="9">Glycerol uptake facilitator protein</fullName>
    </submittedName>
</protein>
<keyword evidence="3 7" id="KW-0813">Transport</keyword>
<feature type="transmembrane region" description="Helical" evidence="8">
    <location>
        <begin position="186"/>
        <end position="211"/>
    </location>
</feature>
<feature type="transmembrane region" description="Helical" evidence="8">
    <location>
        <begin position="238"/>
        <end position="257"/>
    </location>
</feature>
<dbReference type="PANTHER" id="PTHR43829">
    <property type="entry name" value="AQUAPORIN OR AQUAGLYCEROPORIN RELATED"/>
    <property type="match status" value="1"/>
</dbReference>
<evidence type="ECO:0000256" key="4">
    <source>
        <dbReference type="ARBA" id="ARBA00022692"/>
    </source>
</evidence>
<dbReference type="InterPro" id="IPR023271">
    <property type="entry name" value="Aquaporin-like"/>
</dbReference>
<keyword evidence="10" id="KW-1185">Reference proteome</keyword>
<dbReference type="Proteomes" id="UP000232230">
    <property type="component" value="Chromosome"/>
</dbReference>
<dbReference type="PRINTS" id="PR00783">
    <property type="entry name" value="MINTRINSICP"/>
</dbReference>
<comment type="similarity">
    <text evidence="2 7">Belongs to the MIP/aquaporin (TC 1.A.8) family.</text>
</comment>
<evidence type="ECO:0000256" key="6">
    <source>
        <dbReference type="ARBA" id="ARBA00023136"/>
    </source>
</evidence>
<dbReference type="AlphaFoldDB" id="A0A2K8NXZ8"/>
<dbReference type="SUPFAM" id="SSF81338">
    <property type="entry name" value="Aquaporin-like"/>
    <property type="match status" value="1"/>
</dbReference>
<dbReference type="RefSeq" id="WP_034942426.1">
    <property type="nucleotide sequence ID" value="NZ_CP024965.1"/>
</dbReference>
<evidence type="ECO:0000313" key="9">
    <source>
        <dbReference type="EMBL" id="ATZ18426.1"/>
    </source>
</evidence>
<organism evidence="9 10">
    <name type="scientific">Williamsoniiplasma somnilux</name>
    <dbReference type="NCBI Taxonomy" id="215578"/>
    <lineage>
        <taxon>Bacteria</taxon>
        <taxon>Bacillati</taxon>
        <taxon>Mycoplasmatota</taxon>
        <taxon>Mollicutes</taxon>
        <taxon>Entomoplasmatales</taxon>
        <taxon>Williamsoniiplasma</taxon>
    </lineage>
</organism>
<dbReference type="EMBL" id="CP024965">
    <property type="protein sequence ID" value="ATZ18426.1"/>
    <property type="molecule type" value="Genomic_DNA"/>
</dbReference>
<feature type="transmembrane region" description="Helical" evidence="8">
    <location>
        <begin position="38"/>
        <end position="62"/>
    </location>
</feature>
<evidence type="ECO:0000256" key="3">
    <source>
        <dbReference type="ARBA" id="ARBA00022448"/>
    </source>
</evidence>
<dbReference type="KEGG" id="esx:ESOMN_v1c00400"/>
<accession>A0A2K8NXZ8</accession>
<proteinExistence type="inferred from homology"/>
<keyword evidence="6 8" id="KW-0472">Membrane</keyword>
<dbReference type="Pfam" id="PF00230">
    <property type="entry name" value="MIP"/>
    <property type="match status" value="1"/>
</dbReference>
<dbReference type="GO" id="GO:0005886">
    <property type="term" value="C:plasma membrane"/>
    <property type="evidence" value="ECO:0007669"/>
    <property type="project" value="TreeGrafter"/>
</dbReference>
<keyword evidence="5 8" id="KW-1133">Transmembrane helix</keyword>
<dbReference type="InterPro" id="IPR050363">
    <property type="entry name" value="MIP/Aquaporin"/>
</dbReference>
<sequence length="260" mass="27161">MTDIGRLLITEFFGTAILITLGNGIVANVVLKGTKAQNVGWLSICIGWGTAVFTAAIISSAFKGGQGWLNPAVMLAAAFADFDGIKNAFAIFNNGEMVGILIGVLALEIFGAILGSLIVDIVYINHIKLVLNDKSDLECKGTILGMHSTGPTDKSMINSFLMEFVATAVLVTAILAIGQYGTIPKFFVPIIVGAIVIGIGLSLGGTTGYAINPARDLGPRIVHQLLPLKGKGGSDWKYSWVPIAAPMSAGLIIGLIFSAL</sequence>
<evidence type="ECO:0000256" key="7">
    <source>
        <dbReference type="RuleBase" id="RU000477"/>
    </source>
</evidence>
<comment type="subcellular location">
    <subcellularLocation>
        <location evidence="1">Membrane</location>
        <topology evidence="1">Multi-pass membrane protein</topology>
    </subcellularLocation>
</comment>
<evidence type="ECO:0000313" key="10">
    <source>
        <dbReference type="Proteomes" id="UP000232230"/>
    </source>
</evidence>
<reference evidence="9 10" key="1">
    <citation type="submission" date="2017-11" db="EMBL/GenBank/DDBJ databases">
        <title>Genome sequence of Entomoplasma somnilux PYAN-1 (ATCC 49194).</title>
        <authorList>
            <person name="Lo W.-S."/>
            <person name="Gasparich G.E."/>
            <person name="Kuo C.-H."/>
        </authorList>
    </citation>
    <scope>NUCLEOTIDE SEQUENCE [LARGE SCALE GENOMIC DNA]</scope>
    <source>
        <strain evidence="9 10">PYAN-1</strain>
    </source>
</reference>
<keyword evidence="4 7" id="KW-0812">Transmembrane</keyword>
<evidence type="ECO:0000256" key="2">
    <source>
        <dbReference type="ARBA" id="ARBA00006175"/>
    </source>
</evidence>
<feature type="transmembrane region" description="Helical" evidence="8">
    <location>
        <begin position="12"/>
        <end position="31"/>
    </location>
</feature>
<feature type="transmembrane region" description="Helical" evidence="8">
    <location>
        <begin position="97"/>
        <end position="124"/>
    </location>
</feature>
<dbReference type="GO" id="GO:0015254">
    <property type="term" value="F:glycerol channel activity"/>
    <property type="evidence" value="ECO:0007669"/>
    <property type="project" value="TreeGrafter"/>
</dbReference>
<gene>
    <name evidence="9" type="primary">glpF</name>
    <name evidence="9" type="ORF">ESOMN_v1c00400</name>
</gene>
<dbReference type="PANTHER" id="PTHR43829:SF9">
    <property type="entry name" value="AQUAPORIN-9"/>
    <property type="match status" value="1"/>
</dbReference>
<evidence type="ECO:0000256" key="1">
    <source>
        <dbReference type="ARBA" id="ARBA00004141"/>
    </source>
</evidence>
<evidence type="ECO:0000256" key="5">
    <source>
        <dbReference type="ARBA" id="ARBA00022989"/>
    </source>
</evidence>
<feature type="transmembrane region" description="Helical" evidence="8">
    <location>
        <begin position="156"/>
        <end position="177"/>
    </location>
</feature>
<name>A0A2K8NXZ8_9MOLU</name>
<evidence type="ECO:0000256" key="8">
    <source>
        <dbReference type="SAM" id="Phobius"/>
    </source>
</evidence>
<dbReference type="InterPro" id="IPR000425">
    <property type="entry name" value="MIP"/>
</dbReference>
<dbReference type="Gene3D" id="1.20.1080.10">
    <property type="entry name" value="Glycerol uptake facilitator protein"/>
    <property type="match status" value="1"/>
</dbReference>